<feature type="transmembrane region" description="Helical" evidence="4">
    <location>
        <begin position="359"/>
        <end position="378"/>
    </location>
</feature>
<sequence>MKHSRKIIYLAGFLFSLPIALASYINSSFISSFVGEKFVGIIYVLGSASSILALLLAPKIFKKIGGYKFLLLMVLLDALSFLALSWTENIWGAVAAFMLGFSMNTLIVFSLDEILKIFSKDPAIGKIRGIYLVICNLGWIFAQLLSGTFLGGFSFRTIYFVGFSIMMLFFLVSLLNLKNIPDPDYDKIKSVKYVKGFFKNKNLFRAYGLSFLLQFFYCWMVVYTPIYLYAHLGFSWKEIGLMFAIMLLPFILVPFRAGKYADKIGERKILMFGFAVAALATFSLFFVREHSLWVWAILLFTTRVGAATIEVMSDAYFFKHIKSENDEFVGVYRSASPIAYIIGPVVAFAVFSFIPSFQFIYIILGTLMLYGVYLSSTIRKSDI</sequence>
<evidence type="ECO:0000313" key="7">
    <source>
        <dbReference type="Proteomes" id="UP000034646"/>
    </source>
</evidence>
<dbReference type="AlphaFoldDB" id="A0A0G1DUF9"/>
<proteinExistence type="predicted"/>
<dbReference type="GO" id="GO:0022857">
    <property type="term" value="F:transmembrane transporter activity"/>
    <property type="evidence" value="ECO:0007669"/>
    <property type="project" value="InterPro"/>
</dbReference>
<feature type="transmembrane region" description="Helical" evidence="4">
    <location>
        <begin position="293"/>
        <end position="318"/>
    </location>
</feature>
<evidence type="ECO:0000256" key="3">
    <source>
        <dbReference type="ARBA" id="ARBA00023136"/>
    </source>
</evidence>
<dbReference type="SUPFAM" id="SSF103473">
    <property type="entry name" value="MFS general substrate transporter"/>
    <property type="match status" value="1"/>
</dbReference>
<dbReference type="InterPro" id="IPR052528">
    <property type="entry name" value="Sugar_transport-like"/>
</dbReference>
<dbReference type="STRING" id="1618738.UV76_C0001G0038"/>
<gene>
    <name evidence="6" type="ORF">UV76_C0001G0038</name>
</gene>
<feature type="transmembrane region" description="Helical" evidence="4">
    <location>
        <begin position="239"/>
        <end position="257"/>
    </location>
</feature>
<comment type="caution">
    <text evidence="6">The sequence shown here is derived from an EMBL/GenBank/DDBJ whole genome shotgun (WGS) entry which is preliminary data.</text>
</comment>
<feature type="transmembrane region" description="Helical" evidence="4">
    <location>
        <begin position="157"/>
        <end position="177"/>
    </location>
</feature>
<dbReference type="PROSITE" id="PS50850">
    <property type="entry name" value="MFS"/>
    <property type="match status" value="1"/>
</dbReference>
<organism evidence="6 7">
    <name type="scientific">Candidatus Nomurabacteria bacterium GW2011_GWA2_43_15</name>
    <dbReference type="NCBI Taxonomy" id="1618738"/>
    <lineage>
        <taxon>Bacteria</taxon>
        <taxon>Candidatus Nomuraibacteriota</taxon>
    </lineage>
</organism>
<dbReference type="PANTHER" id="PTHR23526:SF2">
    <property type="entry name" value="MAJOR FACILITATOR SUPERFAMILY (MFS) PROFILE DOMAIN-CONTAINING PROTEIN"/>
    <property type="match status" value="1"/>
</dbReference>
<dbReference type="PANTHER" id="PTHR23526">
    <property type="entry name" value="INTEGRAL MEMBRANE TRANSPORT PROTEIN-RELATED"/>
    <property type="match status" value="1"/>
</dbReference>
<feature type="transmembrane region" description="Helical" evidence="4">
    <location>
        <begin position="38"/>
        <end position="57"/>
    </location>
</feature>
<evidence type="ECO:0000259" key="5">
    <source>
        <dbReference type="PROSITE" id="PS50850"/>
    </source>
</evidence>
<feature type="transmembrane region" description="Helical" evidence="4">
    <location>
        <begin position="130"/>
        <end position="151"/>
    </location>
</feature>
<feature type="transmembrane region" description="Helical" evidence="4">
    <location>
        <begin position="90"/>
        <end position="109"/>
    </location>
</feature>
<feature type="transmembrane region" description="Helical" evidence="4">
    <location>
        <begin position="269"/>
        <end position="287"/>
    </location>
</feature>
<reference evidence="6 7" key="1">
    <citation type="journal article" date="2015" name="Nature">
        <title>rRNA introns, odd ribosomes, and small enigmatic genomes across a large radiation of phyla.</title>
        <authorList>
            <person name="Brown C.T."/>
            <person name="Hug L.A."/>
            <person name="Thomas B.C."/>
            <person name="Sharon I."/>
            <person name="Castelle C.J."/>
            <person name="Singh A."/>
            <person name="Wilkins M.J."/>
            <person name="Williams K.H."/>
            <person name="Banfield J.F."/>
        </authorList>
    </citation>
    <scope>NUCLEOTIDE SEQUENCE [LARGE SCALE GENOMIC DNA]</scope>
</reference>
<dbReference type="Gene3D" id="1.20.1250.20">
    <property type="entry name" value="MFS general substrate transporter like domains"/>
    <property type="match status" value="2"/>
</dbReference>
<dbReference type="InterPro" id="IPR011701">
    <property type="entry name" value="MFS"/>
</dbReference>
<evidence type="ECO:0000313" key="6">
    <source>
        <dbReference type="EMBL" id="KKT01280.1"/>
    </source>
</evidence>
<dbReference type="EMBL" id="LCFS01000001">
    <property type="protein sequence ID" value="KKT01280.1"/>
    <property type="molecule type" value="Genomic_DNA"/>
</dbReference>
<dbReference type="InterPro" id="IPR020846">
    <property type="entry name" value="MFS_dom"/>
</dbReference>
<feature type="domain" description="Major facilitator superfamily (MFS) profile" evidence="5">
    <location>
        <begin position="4"/>
        <end position="383"/>
    </location>
</feature>
<keyword evidence="1 4" id="KW-0812">Transmembrane</keyword>
<keyword evidence="2 4" id="KW-1133">Transmembrane helix</keyword>
<dbReference type="InterPro" id="IPR036259">
    <property type="entry name" value="MFS_trans_sf"/>
</dbReference>
<name>A0A0G1DUF9_9BACT</name>
<feature type="transmembrane region" description="Helical" evidence="4">
    <location>
        <begin position="64"/>
        <end position="84"/>
    </location>
</feature>
<evidence type="ECO:0000256" key="4">
    <source>
        <dbReference type="SAM" id="Phobius"/>
    </source>
</evidence>
<evidence type="ECO:0000256" key="1">
    <source>
        <dbReference type="ARBA" id="ARBA00022692"/>
    </source>
</evidence>
<protein>
    <submittedName>
        <fullName evidence="6">Major facilitator superfamily (MFS) protein</fullName>
    </submittedName>
</protein>
<dbReference type="Proteomes" id="UP000034646">
    <property type="component" value="Unassembled WGS sequence"/>
</dbReference>
<accession>A0A0G1DUF9</accession>
<keyword evidence="3 4" id="KW-0472">Membrane</keyword>
<evidence type="ECO:0000256" key="2">
    <source>
        <dbReference type="ARBA" id="ARBA00022989"/>
    </source>
</evidence>
<feature type="transmembrane region" description="Helical" evidence="4">
    <location>
        <begin position="206"/>
        <end position="227"/>
    </location>
</feature>
<feature type="transmembrane region" description="Helical" evidence="4">
    <location>
        <begin position="330"/>
        <end position="353"/>
    </location>
</feature>
<dbReference type="Pfam" id="PF07690">
    <property type="entry name" value="MFS_1"/>
    <property type="match status" value="1"/>
</dbReference>